<proteinExistence type="predicted"/>
<geneLocation type="plasmid" evidence="1">
    <name>297_lp54</name>
</geneLocation>
<organism evidence="1">
    <name type="scientific">Borreliella burgdorferi 297</name>
    <dbReference type="NCBI Taxonomy" id="521009"/>
    <lineage>
        <taxon>Bacteria</taxon>
        <taxon>Pseudomonadati</taxon>
        <taxon>Spirochaetota</taxon>
        <taxon>Spirochaetia</taxon>
        <taxon>Spirochaetales</taxon>
        <taxon>Borreliaceae</taxon>
        <taxon>Borreliella</taxon>
    </lineage>
</organism>
<dbReference type="EMBL" id="CP001653">
    <property type="protein sequence ID" value="ACS94881.1"/>
    <property type="molecule type" value="Genomic_DNA"/>
</dbReference>
<reference evidence="1" key="1">
    <citation type="journal article" date="2009" name="Gene">
        <title>Fast, adaptive evolution at a bacterial host-resistance locus: the PFam54 gene array in Borrelia burgdorferi.</title>
        <authorList>
            <person name="Wywial E."/>
            <person name="Haven J."/>
            <person name="Casjens S.R."/>
            <person name="Hernandez Y.A."/>
            <person name="Singh S."/>
            <person name="Mongodin E.F."/>
            <person name="Fraser-Liggett C.M."/>
            <person name="Luft B.J."/>
            <person name="Schutzer S.E."/>
            <person name="Qiu W.G."/>
        </authorList>
    </citation>
    <scope>NUCLEOTIDE SEQUENCE [LARGE SCALE GENOMIC DNA]</scope>
    <source>
        <strain evidence="1">297</strain>
    </source>
</reference>
<evidence type="ECO:0000313" key="1">
    <source>
        <dbReference type="EMBL" id="ACS94881.1"/>
    </source>
</evidence>
<dbReference type="AlphaFoldDB" id="A0A9N7AQK0"/>
<name>A0A9N7AQK0_BORBG</name>
<sequence>MCGRRMKNILLFVILLFFSCKEFNYSDIRRRSSKGLNASSGASNKELKISFVDSLNDDQKEALFFIEQVVLDSNPDKFNQIFNLNEEKVKEMLVTVVKCLKAKRKAKMALESSNVANVANAKQQLLQVEKTYIDNLRQSFMTTKNIEEACNLVKNYDASASF</sequence>
<gene>
    <name evidence="1" type="ORF">Bbu297_A07</name>
</gene>
<dbReference type="PROSITE" id="PS51257">
    <property type="entry name" value="PROKAR_LIPOPROTEIN"/>
    <property type="match status" value="1"/>
</dbReference>
<keyword evidence="1" id="KW-0614">Plasmid</keyword>
<accession>A0A9N7AQK0</accession>
<protein>
    <submittedName>
        <fullName evidence="1">ChpAI protein, putative</fullName>
    </submittedName>
</protein>
<reference evidence="1" key="2">
    <citation type="submission" date="2010-09" db="EMBL/GenBank/DDBJ databases">
        <authorList>
            <person name="Mongodin E.F."/>
            <person name="Casjens S."/>
            <person name="Luft B."/>
            <person name="Qiu W."/>
            <person name="Schutzer S."/>
            <person name="Fraser-Liggett C."/>
        </authorList>
    </citation>
    <scope>NUCLEOTIDE SEQUENCE</scope>
    <source>
        <strain evidence="1">297</strain>
        <plasmid evidence="1">297_lp54</plasmid>
    </source>
</reference>